<evidence type="ECO:0000256" key="1">
    <source>
        <dbReference type="ARBA" id="ARBA00004141"/>
    </source>
</evidence>
<evidence type="ECO:0000256" key="8">
    <source>
        <dbReference type="SAM" id="MobiDB-lite"/>
    </source>
</evidence>
<evidence type="ECO:0000259" key="10">
    <source>
        <dbReference type="Pfam" id="PF00909"/>
    </source>
</evidence>
<keyword evidence="4 9" id="KW-0812">Transmembrane</keyword>
<accession>A0AAE0IQD5</accession>
<dbReference type="Proteomes" id="UP001283341">
    <property type="component" value="Unassembled WGS sequence"/>
</dbReference>
<keyword evidence="12" id="KW-1185">Reference proteome</keyword>
<evidence type="ECO:0000313" key="12">
    <source>
        <dbReference type="Proteomes" id="UP001283341"/>
    </source>
</evidence>
<dbReference type="PANTHER" id="PTHR43029:SF10">
    <property type="entry name" value="AMMONIUM TRANSPORTER MEP2"/>
    <property type="match status" value="1"/>
</dbReference>
<feature type="transmembrane region" description="Helical" evidence="9">
    <location>
        <begin position="209"/>
        <end position="229"/>
    </location>
</feature>
<feature type="transmembrane region" description="Helical" evidence="9">
    <location>
        <begin position="466"/>
        <end position="483"/>
    </location>
</feature>
<evidence type="ECO:0000256" key="9">
    <source>
        <dbReference type="SAM" id="Phobius"/>
    </source>
</evidence>
<dbReference type="PANTHER" id="PTHR43029">
    <property type="entry name" value="AMMONIUM TRANSPORTER MEP2"/>
    <property type="match status" value="1"/>
</dbReference>
<sequence>MACPFGFVHTHQKRTQSHVRSAVFSVYRSPVCRALVSLSLHVKISNMASFTFTMQLPTPTTSAVTAAYSDILQHPERYYQGSDIVWVMISSALVFIMIPSLSLIYAGLGNRSFALTLFRLPLMTAAFIGLQWVLWGYTLTFTDSLLWWGGESRANALQDVLARPISTGDGPGGPPIPELVYVLYEGMFAAFTAALVCGGTMHRARPARFIIFITFWSLLIYYPVARWSWSSYGWSKGYGVMDFAGGTPVHIVSGTTVAAFAVFCSFESKKKGEFLPAVSERFRKRWSLFRETSSRRFQIVYRALRASLMLCTCGCIRLPSLDKEDRGKGPDPTPATAASPPGAPAPPANGHPANSQATTQPVFQPYNVNYLVFGTALLWFGWAGFNGGSALGGNLRAVSAWTSTHIAACAGGVTGMFWIWWLKTKPDTNSASTETPTFDHLSVFYFCDGAISGLVAITPAAGYVPVWSAVIFGVVSALFVNFLKGETEIFLRNDPLQVFAVHTGGGFVGMALTGLLADPVTIGLDGHSTIPHPEYSKGQRLGYQLLDGFMGMGYTFLVALAILFAMKLVASWFMEGPSAEDLENRFSLEDGLQAAISQHWRNELDTLGRPRASSGTAPQEASPPEPAIPMNHLSPPNGGAWSGSPSPQLPPVAVGPHGTL</sequence>
<feature type="domain" description="Ammonium transporter AmtB-like" evidence="10">
    <location>
        <begin position="85"/>
        <end position="266"/>
    </location>
</feature>
<reference evidence="11" key="1">
    <citation type="journal article" date="2023" name="Mol. Phylogenet. Evol.">
        <title>Genome-scale phylogeny and comparative genomics of the fungal order Sordariales.</title>
        <authorList>
            <person name="Hensen N."/>
            <person name="Bonometti L."/>
            <person name="Westerberg I."/>
            <person name="Brannstrom I.O."/>
            <person name="Guillou S."/>
            <person name="Cros-Aarteil S."/>
            <person name="Calhoun S."/>
            <person name="Haridas S."/>
            <person name="Kuo A."/>
            <person name="Mondo S."/>
            <person name="Pangilinan J."/>
            <person name="Riley R."/>
            <person name="LaButti K."/>
            <person name="Andreopoulos B."/>
            <person name="Lipzen A."/>
            <person name="Chen C."/>
            <person name="Yan M."/>
            <person name="Daum C."/>
            <person name="Ng V."/>
            <person name="Clum A."/>
            <person name="Steindorff A."/>
            <person name="Ohm R.A."/>
            <person name="Martin F."/>
            <person name="Silar P."/>
            <person name="Natvig D.O."/>
            <person name="Lalanne C."/>
            <person name="Gautier V."/>
            <person name="Ament-Velasquez S.L."/>
            <person name="Kruys A."/>
            <person name="Hutchinson M.I."/>
            <person name="Powell A.J."/>
            <person name="Barry K."/>
            <person name="Miller A.N."/>
            <person name="Grigoriev I.V."/>
            <person name="Debuchy R."/>
            <person name="Gladieux P."/>
            <person name="Hiltunen Thoren M."/>
            <person name="Johannesson H."/>
        </authorList>
    </citation>
    <scope>NUCLEOTIDE SEQUENCE</scope>
    <source>
        <strain evidence="11">CBS 118394</strain>
    </source>
</reference>
<comment type="caution">
    <text evidence="11">The sequence shown here is derived from an EMBL/GenBank/DDBJ whole genome shotgun (WGS) entry which is preliminary data.</text>
</comment>
<dbReference type="Gene3D" id="1.10.3430.10">
    <property type="entry name" value="Ammonium transporter AmtB like domains"/>
    <property type="match status" value="1"/>
</dbReference>
<protein>
    <submittedName>
        <fullName evidence="11">Ammonium transporter AmtB-like domain-containing protein</fullName>
    </submittedName>
</protein>
<evidence type="ECO:0000313" key="11">
    <source>
        <dbReference type="EMBL" id="KAK3329258.1"/>
    </source>
</evidence>
<dbReference type="InterPro" id="IPR024041">
    <property type="entry name" value="NH4_transpt_AmtB-like_dom"/>
</dbReference>
<dbReference type="AlphaFoldDB" id="A0AAE0IQD5"/>
<feature type="transmembrane region" description="Helical" evidence="9">
    <location>
        <begin position="120"/>
        <end position="138"/>
    </location>
</feature>
<evidence type="ECO:0000256" key="2">
    <source>
        <dbReference type="ARBA" id="ARBA00005887"/>
    </source>
</evidence>
<feature type="transmembrane region" description="Helical" evidence="9">
    <location>
        <begin position="443"/>
        <end position="460"/>
    </location>
</feature>
<dbReference type="SUPFAM" id="SSF111352">
    <property type="entry name" value="Ammonium transporter"/>
    <property type="match status" value="2"/>
</dbReference>
<feature type="transmembrane region" description="Helical" evidence="9">
    <location>
        <begin position="368"/>
        <end position="385"/>
    </location>
</feature>
<reference evidence="11" key="2">
    <citation type="submission" date="2023-06" db="EMBL/GenBank/DDBJ databases">
        <authorList>
            <consortium name="Lawrence Berkeley National Laboratory"/>
            <person name="Haridas S."/>
            <person name="Hensen N."/>
            <person name="Bonometti L."/>
            <person name="Westerberg I."/>
            <person name="Brannstrom I.O."/>
            <person name="Guillou S."/>
            <person name="Cros-Aarteil S."/>
            <person name="Calhoun S."/>
            <person name="Kuo A."/>
            <person name="Mondo S."/>
            <person name="Pangilinan J."/>
            <person name="Riley R."/>
            <person name="Labutti K."/>
            <person name="Andreopoulos B."/>
            <person name="Lipzen A."/>
            <person name="Chen C."/>
            <person name="Yanf M."/>
            <person name="Daum C."/>
            <person name="Ng V."/>
            <person name="Clum A."/>
            <person name="Steindorff A."/>
            <person name="Ohm R."/>
            <person name="Martin F."/>
            <person name="Silar P."/>
            <person name="Natvig D."/>
            <person name="Lalanne C."/>
            <person name="Gautier V."/>
            <person name="Ament-Velasquez S.L."/>
            <person name="Kruys A."/>
            <person name="Hutchinson M.I."/>
            <person name="Powell A.J."/>
            <person name="Barry K."/>
            <person name="Miller A.N."/>
            <person name="Grigoriev I.V."/>
            <person name="Debuchy R."/>
            <person name="Gladieux P."/>
            <person name="Thoren M.H."/>
            <person name="Johannesson H."/>
        </authorList>
    </citation>
    <scope>NUCLEOTIDE SEQUENCE</scope>
    <source>
        <strain evidence="11">CBS 118394</strain>
    </source>
</reference>
<dbReference type="GO" id="GO:0008519">
    <property type="term" value="F:ammonium channel activity"/>
    <property type="evidence" value="ECO:0007669"/>
    <property type="project" value="InterPro"/>
</dbReference>
<evidence type="ECO:0000256" key="4">
    <source>
        <dbReference type="ARBA" id="ARBA00022692"/>
    </source>
</evidence>
<feature type="transmembrane region" description="Helical" evidence="9">
    <location>
        <begin position="84"/>
        <end position="108"/>
    </location>
</feature>
<feature type="transmembrane region" description="Helical" evidence="9">
    <location>
        <begin position="179"/>
        <end position="197"/>
    </location>
</feature>
<gene>
    <name evidence="11" type="ORF">B0H66DRAFT_540523</name>
</gene>
<feature type="transmembrane region" description="Helical" evidence="9">
    <location>
        <begin position="405"/>
        <end position="422"/>
    </location>
</feature>
<keyword evidence="3" id="KW-0813">Transport</keyword>
<dbReference type="GO" id="GO:0005886">
    <property type="term" value="C:plasma membrane"/>
    <property type="evidence" value="ECO:0007669"/>
    <property type="project" value="TreeGrafter"/>
</dbReference>
<proteinExistence type="inferred from homology"/>
<name>A0AAE0IQD5_9PEZI</name>
<evidence type="ECO:0000256" key="7">
    <source>
        <dbReference type="ARBA" id="ARBA00023177"/>
    </source>
</evidence>
<keyword evidence="6 9" id="KW-0472">Membrane</keyword>
<comment type="similarity">
    <text evidence="2">Belongs to the ammonia transporter channel (TC 1.A.11.2) family.</text>
</comment>
<evidence type="ECO:0000256" key="5">
    <source>
        <dbReference type="ARBA" id="ARBA00022989"/>
    </source>
</evidence>
<dbReference type="InterPro" id="IPR029020">
    <property type="entry name" value="Ammonium/urea_transptr"/>
</dbReference>
<dbReference type="InterPro" id="IPR001905">
    <property type="entry name" value="Ammonium_transpt"/>
</dbReference>
<feature type="transmembrane region" description="Helical" evidence="9">
    <location>
        <begin position="549"/>
        <end position="570"/>
    </location>
</feature>
<organism evidence="11 12">
    <name type="scientific">Apodospora peruviana</name>
    <dbReference type="NCBI Taxonomy" id="516989"/>
    <lineage>
        <taxon>Eukaryota</taxon>
        <taxon>Fungi</taxon>
        <taxon>Dikarya</taxon>
        <taxon>Ascomycota</taxon>
        <taxon>Pezizomycotina</taxon>
        <taxon>Sordariomycetes</taxon>
        <taxon>Sordariomycetidae</taxon>
        <taxon>Sordariales</taxon>
        <taxon>Lasiosphaeriaceae</taxon>
        <taxon>Apodospora</taxon>
    </lineage>
</organism>
<feature type="transmembrane region" description="Helical" evidence="9">
    <location>
        <begin position="495"/>
        <end position="517"/>
    </location>
</feature>
<feature type="region of interest" description="Disordered" evidence="8">
    <location>
        <begin position="324"/>
        <end position="357"/>
    </location>
</feature>
<feature type="transmembrane region" description="Helical" evidence="9">
    <location>
        <begin position="249"/>
        <end position="266"/>
    </location>
</feature>
<feature type="domain" description="Ammonium transporter AmtB-like" evidence="10">
    <location>
        <begin position="358"/>
        <end position="569"/>
    </location>
</feature>
<keyword evidence="7" id="KW-0924">Ammonia transport</keyword>
<dbReference type="Pfam" id="PF00909">
    <property type="entry name" value="Ammonium_transp"/>
    <property type="match status" value="2"/>
</dbReference>
<keyword evidence="5 9" id="KW-1133">Transmembrane helix</keyword>
<dbReference type="EMBL" id="JAUEDM010000001">
    <property type="protein sequence ID" value="KAK3329258.1"/>
    <property type="molecule type" value="Genomic_DNA"/>
</dbReference>
<evidence type="ECO:0000256" key="3">
    <source>
        <dbReference type="ARBA" id="ARBA00022448"/>
    </source>
</evidence>
<comment type="subcellular location">
    <subcellularLocation>
        <location evidence="1">Membrane</location>
        <topology evidence="1">Multi-pass membrane protein</topology>
    </subcellularLocation>
</comment>
<evidence type="ECO:0000256" key="6">
    <source>
        <dbReference type="ARBA" id="ARBA00023136"/>
    </source>
</evidence>
<feature type="region of interest" description="Disordered" evidence="8">
    <location>
        <begin position="607"/>
        <end position="660"/>
    </location>
</feature>